<accession>A0A1M5YV30</accession>
<dbReference type="Gene3D" id="3.40.50.10610">
    <property type="entry name" value="ABC-type transport auxiliary lipoprotein component"/>
    <property type="match status" value="1"/>
</dbReference>
<dbReference type="InterPro" id="IPR005586">
    <property type="entry name" value="ABC_trans_aux"/>
</dbReference>
<dbReference type="Proteomes" id="UP000184268">
    <property type="component" value="Unassembled WGS sequence"/>
</dbReference>
<keyword evidence="2" id="KW-0449">Lipoprotein</keyword>
<proteinExistence type="predicted"/>
<reference evidence="2 3" key="1">
    <citation type="submission" date="2016-11" db="EMBL/GenBank/DDBJ databases">
        <authorList>
            <person name="Jaros S."/>
            <person name="Januszkiewicz K."/>
            <person name="Wedrychowicz H."/>
        </authorList>
    </citation>
    <scope>NUCLEOTIDE SEQUENCE [LARGE SCALE GENOMIC DNA]</scope>
    <source>
        <strain evidence="2 3">DSM 16917</strain>
    </source>
</reference>
<dbReference type="Pfam" id="PF03886">
    <property type="entry name" value="ABC_trans_aux"/>
    <property type="match status" value="1"/>
</dbReference>
<dbReference type="STRING" id="299255.SAMN02745129_4491"/>
<sequence length="188" mass="21242">MNRLLILIGLSALLCVGCSSNPSPSYHSLSDRPLTMASVSDRPGELWIEPVRLDSQVRHVGPVLMMPEGHLHLSRHQLWAAPLQDQLQRLTQESLQAALPQWQQHTSPSAWRLRIEVSRLFGSPNGEVFLTGQYSLFQGDQLQWQQSFQHQAQQDQAGYVAMTEQMRALWQQQMTVIAQQLASAPIQP</sequence>
<evidence type="ECO:0000313" key="3">
    <source>
        <dbReference type="Proteomes" id="UP000184268"/>
    </source>
</evidence>
<protein>
    <submittedName>
        <fullName evidence="2">ABC-type transport auxiliary lipoprotein component</fullName>
    </submittedName>
</protein>
<evidence type="ECO:0000313" key="2">
    <source>
        <dbReference type="EMBL" id="SHI15809.1"/>
    </source>
</evidence>
<dbReference type="OrthoDB" id="6198336at2"/>
<gene>
    <name evidence="2" type="ORF">SAMN02745129_4491</name>
</gene>
<name>A0A1M5YV30_9GAMM</name>
<dbReference type="RefSeq" id="WP_067664750.1">
    <property type="nucleotide sequence ID" value="NZ_FQXG01000008.1"/>
</dbReference>
<evidence type="ECO:0000259" key="1">
    <source>
        <dbReference type="Pfam" id="PF03886"/>
    </source>
</evidence>
<organism evidence="2 3">
    <name type="scientific">Ferrimonas marina</name>
    <dbReference type="NCBI Taxonomy" id="299255"/>
    <lineage>
        <taxon>Bacteria</taxon>
        <taxon>Pseudomonadati</taxon>
        <taxon>Pseudomonadota</taxon>
        <taxon>Gammaproteobacteria</taxon>
        <taxon>Alteromonadales</taxon>
        <taxon>Ferrimonadaceae</taxon>
        <taxon>Ferrimonas</taxon>
    </lineage>
</organism>
<feature type="domain" description="ABC-type transport auxiliary lipoprotein component" evidence="1">
    <location>
        <begin position="32"/>
        <end position="178"/>
    </location>
</feature>
<dbReference type="SUPFAM" id="SSF159594">
    <property type="entry name" value="XCC0632-like"/>
    <property type="match status" value="1"/>
</dbReference>
<dbReference type="EMBL" id="FQXG01000008">
    <property type="protein sequence ID" value="SHI15809.1"/>
    <property type="molecule type" value="Genomic_DNA"/>
</dbReference>
<keyword evidence="3" id="KW-1185">Reference proteome</keyword>
<dbReference type="AlphaFoldDB" id="A0A1M5YV30"/>